<organism evidence="3 4">
    <name type="scientific">Caulobacter zeae</name>
    <dbReference type="NCBI Taxonomy" id="2055137"/>
    <lineage>
        <taxon>Bacteria</taxon>
        <taxon>Pseudomonadati</taxon>
        <taxon>Pseudomonadota</taxon>
        <taxon>Alphaproteobacteria</taxon>
        <taxon>Caulobacterales</taxon>
        <taxon>Caulobacteraceae</taxon>
        <taxon>Caulobacter</taxon>
    </lineage>
</organism>
<dbReference type="OrthoDB" id="9807744at2"/>
<accession>A0A2N5DNQ1</accession>
<keyword evidence="1" id="KW-0812">Transmembrane</keyword>
<feature type="domain" description="DUF418" evidence="2">
    <location>
        <begin position="231"/>
        <end position="390"/>
    </location>
</feature>
<dbReference type="Pfam" id="PF04235">
    <property type="entry name" value="DUF418"/>
    <property type="match status" value="1"/>
</dbReference>
<proteinExistence type="predicted"/>
<reference evidence="3 4" key="1">
    <citation type="submission" date="2017-12" db="EMBL/GenBank/DDBJ databases">
        <title>The genome sequence of Caulobacter sp. 410.</title>
        <authorList>
            <person name="Gao J."/>
            <person name="Mao X."/>
            <person name="Sun J."/>
        </authorList>
    </citation>
    <scope>NUCLEOTIDE SEQUENCE [LARGE SCALE GENOMIC DNA]</scope>
    <source>
        <strain evidence="3 4">410</strain>
    </source>
</reference>
<feature type="transmembrane region" description="Helical" evidence="1">
    <location>
        <begin position="215"/>
        <end position="232"/>
    </location>
</feature>
<feature type="transmembrane region" description="Helical" evidence="1">
    <location>
        <begin position="244"/>
        <end position="262"/>
    </location>
</feature>
<keyword evidence="1" id="KW-0472">Membrane</keyword>
<evidence type="ECO:0000313" key="3">
    <source>
        <dbReference type="EMBL" id="PLR27691.1"/>
    </source>
</evidence>
<dbReference type="InterPro" id="IPR052529">
    <property type="entry name" value="Bact_Transport_Assoc"/>
</dbReference>
<dbReference type="InterPro" id="IPR007349">
    <property type="entry name" value="DUF418"/>
</dbReference>
<keyword evidence="4" id="KW-1185">Reference proteome</keyword>
<feature type="transmembrane region" description="Helical" evidence="1">
    <location>
        <begin position="12"/>
        <end position="31"/>
    </location>
</feature>
<dbReference type="EMBL" id="PJRS01000011">
    <property type="protein sequence ID" value="PLR27691.1"/>
    <property type="molecule type" value="Genomic_DNA"/>
</dbReference>
<dbReference type="RefSeq" id="WP_101716898.1">
    <property type="nucleotide sequence ID" value="NZ_PJRS01000011.1"/>
</dbReference>
<evidence type="ECO:0000313" key="4">
    <source>
        <dbReference type="Proteomes" id="UP000234479"/>
    </source>
</evidence>
<evidence type="ECO:0000256" key="1">
    <source>
        <dbReference type="SAM" id="Phobius"/>
    </source>
</evidence>
<feature type="transmembrane region" description="Helical" evidence="1">
    <location>
        <begin position="144"/>
        <end position="167"/>
    </location>
</feature>
<protein>
    <recommendedName>
        <fullName evidence="2">DUF418 domain-containing protein</fullName>
    </recommendedName>
</protein>
<keyword evidence="1" id="KW-1133">Transmembrane helix</keyword>
<dbReference type="Proteomes" id="UP000234479">
    <property type="component" value="Unassembled WGS sequence"/>
</dbReference>
<comment type="caution">
    <text evidence="3">The sequence shown here is derived from an EMBL/GenBank/DDBJ whole genome shotgun (WGS) entry which is preliminary data.</text>
</comment>
<feature type="transmembrane region" description="Helical" evidence="1">
    <location>
        <begin position="103"/>
        <end position="132"/>
    </location>
</feature>
<feature type="transmembrane region" description="Helical" evidence="1">
    <location>
        <begin position="66"/>
        <end position="83"/>
    </location>
</feature>
<gene>
    <name evidence="3" type="ORF">SGCZBJ_04835</name>
</gene>
<feature type="transmembrane region" description="Helical" evidence="1">
    <location>
        <begin position="353"/>
        <end position="374"/>
    </location>
</feature>
<feature type="transmembrane region" description="Helical" evidence="1">
    <location>
        <begin position="315"/>
        <end position="341"/>
    </location>
</feature>
<dbReference type="PANTHER" id="PTHR30590">
    <property type="entry name" value="INNER MEMBRANE PROTEIN"/>
    <property type="match status" value="1"/>
</dbReference>
<sequence>MAADKDRIILLDALRGLGVLGILLCNAPGFAFPMELSDSVRAWPFGAGAETMSVWLVTQWLFQRKFVTLFSMLFGISMFLVGGEKGSASKGGSGKGGVLYRRLGWLLVFGIVHGFAIWWGDVLLSYALAGFAVAQARSWPARKLLSWGIGLWVAFSLVTLLGLGLLASTPPAEVMGDAAEEAVRGAAAIAAYRGDFLSSLAINARERLETLPYEPIIFLLTTALMMIGLGAYKKGVFTGAASGRTYGVLIAIGLAALALVGWPHFAFVLNGMQERDLRLAEGLQMVTAPLTTLAYVGLMALAARSAGFWRKIPAVLAPVGQMAFTNYIAQSLVMTAIFYGGRGLGLYARLDRPALALIVVALWIAQVLWSRWWLDRFSMGPLEWVWRRLYRGPTALRRS</sequence>
<feature type="transmembrane region" description="Helical" evidence="1">
    <location>
        <begin position="282"/>
        <end position="303"/>
    </location>
</feature>
<name>A0A2N5DNQ1_9CAUL</name>
<dbReference type="PANTHER" id="PTHR30590:SF2">
    <property type="entry name" value="INNER MEMBRANE PROTEIN"/>
    <property type="match status" value="1"/>
</dbReference>
<dbReference type="AlphaFoldDB" id="A0A2N5DNQ1"/>
<evidence type="ECO:0000259" key="2">
    <source>
        <dbReference type="Pfam" id="PF04235"/>
    </source>
</evidence>